<proteinExistence type="predicted"/>
<protein>
    <recommendedName>
        <fullName evidence="6">BHLH domain-containing protein</fullName>
    </recommendedName>
</protein>
<reference evidence="7" key="4">
    <citation type="submission" date="2025-08" db="UniProtKB">
        <authorList>
            <consortium name="Ensembl"/>
        </authorList>
    </citation>
    <scope>IDENTIFICATION</scope>
</reference>
<evidence type="ECO:0000259" key="6">
    <source>
        <dbReference type="PROSITE" id="PS50888"/>
    </source>
</evidence>
<dbReference type="Gene3D" id="4.10.280.10">
    <property type="entry name" value="Helix-loop-helix DNA-binding domain"/>
    <property type="match status" value="1"/>
</dbReference>
<sequence length="203" mass="22807">SPAQLSHPESVASHLQEQDISSSCSAQACISTYTDWSTHSLSLALPGDCLTLSGRDGTDITSEPGLHEDLRHRSRWRCAGRQRQSASEREKLRMRGLATALHNLRMYLPPSVAAPDQSLTKLQTLRLTIRYIAHLTKLLGLSDRDELLGLSEGKSLHHHALPSLPTGHSLSHHRQDSECQWNFRPPERLFPILPQIHIEIIWI</sequence>
<dbReference type="GO" id="GO:0000981">
    <property type="term" value="F:DNA-binding transcription factor activity, RNA polymerase II-specific"/>
    <property type="evidence" value="ECO:0007669"/>
    <property type="project" value="TreeGrafter"/>
</dbReference>
<evidence type="ECO:0000313" key="7">
    <source>
        <dbReference type="Ensembl" id="ENSCMIP00000023409.1"/>
    </source>
</evidence>
<name>A0A4W3I0R1_CALMI</name>
<keyword evidence="1" id="KW-0217">Developmental protein</keyword>
<dbReference type="GO" id="GO:0003007">
    <property type="term" value="P:heart morphogenesis"/>
    <property type="evidence" value="ECO:0007669"/>
    <property type="project" value="TreeGrafter"/>
</dbReference>
<evidence type="ECO:0000256" key="4">
    <source>
        <dbReference type="ARBA" id="ARBA00023163"/>
    </source>
</evidence>
<keyword evidence="2" id="KW-0805">Transcription regulation</keyword>
<dbReference type="InterPro" id="IPR036638">
    <property type="entry name" value="HLH_DNA-bd_sf"/>
</dbReference>
<dbReference type="Pfam" id="PF00010">
    <property type="entry name" value="HLH"/>
    <property type="match status" value="1"/>
</dbReference>
<evidence type="ECO:0000256" key="2">
    <source>
        <dbReference type="ARBA" id="ARBA00023015"/>
    </source>
</evidence>
<dbReference type="SUPFAM" id="SSF47459">
    <property type="entry name" value="HLH, helix-loop-helix DNA-binding domain"/>
    <property type="match status" value="1"/>
</dbReference>
<dbReference type="PANTHER" id="PTHR20937:SF6">
    <property type="entry name" value="MESODERM POSTERIOR PROTEIN 1"/>
    <property type="match status" value="1"/>
</dbReference>
<dbReference type="PROSITE" id="PS50888">
    <property type="entry name" value="BHLH"/>
    <property type="match status" value="1"/>
</dbReference>
<reference evidence="7" key="5">
    <citation type="submission" date="2025-09" db="UniProtKB">
        <authorList>
            <consortium name="Ensembl"/>
        </authorList>
    </citation>
    <scope>IDENTIFICATION</scope>
</reference>
<dbReference type="PANTHER" id="PTHR20937">
    <property type="entry name" value="IP14615P"/>
    <property type="match status" value="1"/>
</dbReference>
<reference evidence="8" key="1">
    <citation type="journal article" date="2006" name="Science">
        <title>Ancient noncoding elements conserved in the human genome.</title>
        <authorList>
            <person name="Venkatesh B."/>
            <person name="Kirkness E.F."/>
            <person name="Loh Y.H."/>
            <person name="Halpern A.L."/>
            <person name="Lee A.P."/>
            <person name="Johnson J."/>
            <person name="Dandona N."/>
            <person name="Viswanathan L.D."/>
            <person name="Tay A."/>
            <person name="Venter J.C."/>
            <person name="Strausberg R.L."/>
            <person name="Brenner S."/>
        </authorList>
    </citation>
    <scope>NUCLEOTIDE SEQUENCE [LARGE SCALE GENOMIC DNA]</scope>
</reference>
<dbReference type="InterPro" id="IPR040259">
    <property type="entry name" value="Mesogenin/MesP"/>
</dbReference>
<dbReference type="GO" id="GO:0005634">
    <property type="term" value="C:nucleus"/>
    <property type="evidence" value="ECO:0007669"/>
    <property type="project" value="TreeGrafter"/>
</dbReference>
<accession>A0A4W3I0R1</accession>
<dbReference type="Ensembl" id="ENSCMIT00000023808.1">
    <property type="protein sequence ID" value="ENSCMIP00000023409.1"/>
    <property type="gene ID" value="ENSCMIG00000010484.1"/>
</dbReference>
<keyword evidence="4" id="KW-0804">Transcription</keyword>
<dbReference type="STRING" id="7868.ENSCMIP00000023409"/>
<organism evidence="7 8">
    <name type="scientific">Callorhinchus milii</name>
    <name type="common">Ghost shark</name>
    <dbReference type="NCBI Taxonomy" id="7868"/>
    <lineage>
        <taxon>Eukaryota</taxon>
        <taxon>Metazoa</taxon>
        <taxon>Chordata</taxon>
        <taxon>Craniata</taxon>
        <taxon>Vertebrata</taxon>
        <taxon>Chondrichthyes</taxon>
        <taxon>Holocephali</taxon>
        <taxon>Chimaeriformes</taxon>
        <taxon>Callorhinchidae</taxon>
        <taxon>Callorhinchus</taxon>
    </lineage>
</organism>
<dbReference type="GO" id="GO:0001707">
    <property type="term" value="P:mesoderm formation"/>
    <property type="evidence" value="ECO:0007669"/>
    <property type="project" value="TreeGrafter"/>
</dbReference>
<dbReference type="InterPro" id="IPR011598">
    <property type="entry name" value="bHLH_dom"/>
</dbReference>
<keyword evidence="5" id="KW-0539">Nucleus</keyword>
<dbReference type="InParanoid" id="A0A4W3I0R1"/>
<evidence type="ECO:0000256" key="5">
    <source>
        <dbReference type="ARBA" id="ARBA00023242"/>
    </source>
</evidence>
<dbReference type="GO" id="GO:0046983">
    <property type="term" value="F:protein dimerization activity"/>
    <property type="evidence" value="ECO:0007669"/>
    <property type="project" value="InterPro"/>
</dbReference>
<dbReference type="GO" id="GO:0000978">
    <property type="term" value="F:RNA polymerase II cis-regulatory region sequence-specific DNA binding"/>
    <property type="evidence" value="ECO:0007669"/>
    <property type="project" value="TreeGrafter"/>
</dbReference>
<dbReference type="AlphaFoldDB" id="A0A4W3I0R1"/>
<feature type="domain" description="BHLH" evidence="6">
    <location>
        <begin position="81"/>
        <end position="135"/>
    </location>
</feature>
<evidence type="ECO:0000313" key="8">
    <source>
        <dbReference type="Proteomes" id="UP000314986"/>
    </source>
</evidence>
<evidence type="ECO:0000256" key="3">
    <source>
        <dbReference type="ARBA" id="ARBA00023125"/>
    </source>
</evidence>
<evidence type="ECO:0000256" key="1">
    <source>
        <dbReference type="ARBA" id="ARBA00022473"/>
    </source>
</evidence>
<dbReference type="Proteomes" id="UP000314986">
    <property type="component" value="Unassembled WGS sequence"/>
</dbReference>
<keyword evidence="3" id="KW-0238">DNA-binding</keyword>
<reference evidence="8" key="2">
    <citation type="journal article" date="2007" name="PLoS Biol.">
        <title>Survey sequencing and comparative analysis of the elephant shark (Callorhinchus milii) genome.</title>
        <authorList>
            <person name="Venkatesh B."/>
            <person name="Kirkness E.F."/>
            <person name="Loh Y.H."/>
            <person name="Halpern A.L."/>
            <person name="Lee A.P."/>
            <person name="Johnson J."/>
            <person name="Dandona N."/>
            <person name="Viswanathan L.D."/>
            <person name="Tay A."/>
            <person name="Venter J.C."/>
            <person name="Strausberg R.L."/>
            <person name="Brenner S."/>
        </authorList>
    </citation>
    <scope>NUCLEOTIDE SEQUENCE [LARGE SCALE GENOMIC DNA]</scope>
</reference>
<keyword evidence="8" id="KW-1185">Reference proteome</keyword>
<dbReference type="SMART" id="SM00353">
    <property type="entry name" value="HLH"/>
    <property type="match status" value="1"/>
</dbReference>
<dbReference type="GeneTree" id="ENSGT00530000063712"/>
<reference evidence="8" key="3">
    <citation type="journal article" date="2014" name="Nature">
        <title>Elephant shark genome provides unique insights into gnathostome evolution.</title>
        <authorList>
            <consortium name="International Elephant Shark Genome Sequencing Consortium"/>
            <person name="Venkatesh B."/>
            <person name="Lee A.P."/>
            <person name="Ravi V."/>
            <person name="Maurya A.K."/>
            <person name="Lian M.M."/>
            <person name="Swann J.B."/>
            <person name="Ohta Y."/>
            <person name="Flajnik M.F."/>
            <person name="Sutoh Y."/>
            <person name="Kasahara M."/>
            <person name="Hoon S."/>
            <person name="Gangu V."/>
            <person name="Roy S.W."/>
            <person name="Irimia M."/>
            <person name="Korzh V."/>
            <person name="Kondrychyn I."/>
            <person name="Lim Z.W."/>
            <person name="Tay B.H."/>
            <person name="Tohari S."/>
            <person name="Kong K.W."/>
            <person name="Ho S."/>
            <person name="Lorente-Galdos B."/>
            <person name="Quilez J."/>
            <person name="Marques-Bonet T."/>
            <person name="Raney B.J."/>
            <person name="Ingham P.W."/>
            <person name="Tay A."/>
            <person name="Hillier L.W."/>
            <person name="Minx P."/>
            <person name="Boehm T."/>
            <person name="Wilson R.K."/>
            <person name="Brenner S."/>
            <person name="Warren W.C."/>
        </authorList>
    </citation>
    <scope>NUCLEOTIDE SEQUENCE [LARGE SCALE GENOMIC DNA]</scope>
</reference>
<dbReference type="GO" id="GO:0032525">
    <property type="term" value="P:somite rostral/caudal axis specification"/>
    <property type="evidence" value="ECO:0007669"/>
    <property type="project" value="TreeGrafter"/>
</dbReference>